<accession>A0ABU1FT92</accession>
<feature type="signal peptide" evidence="2">
    <location>
        <begin position="1"/>
        <end position="30"/>
    </location>
</feature>
<keyword evidence="2" id="KW-0732">Signal</keyword>
<evidence type="ECO:0000313" key="5">
    <source>
        <dbReference type="Proteomes" id="UP001260872"/>
    </source>
</evidence>
<feature type="chain" id="PRO_5045566797" description="AMIN-like domain-containing protein" evidence="2">
    <location>
        <begin position="31"/>
        <end position="296"/>
    </location>
</feature>
<evidence type="ECO:0000259" key="3">
    <source>
        <dbReference type="Pfam" id="PF24837"/>
    </source>
</evidence>
<reference evidence="5" key="1">
    <citation type="submission" date="2023-07" db="EMBL/GenBank/DDBJ databases">
        <title>Description of three actinobacteria isolated from air of manufacturing shop in a pharmaceutical factory.</title>
        <authorList>
            <person name="Zhang D.-F."/>
        </authorList>
    </citation>
    <scope>NUCLEOTIDE SEQUENCE [LARGE SCALE GENOMIC DNA]</scope>
    <source>
        <strain evidence="5">CCTCC AB 207010</strain>
    </source>
</reference>
<feature type="compositionally biased region" description="Basic and acidic residues" evidence="1">
    <location>
        <begin position="1"/>
        <end position="10"/>
    </location>
</feature>
<protein>
    <recommendedName>
        <fullName evidence="3">AMIN-like domain-containing protein</fullName>
    </recommendedName>
</protein>
<feature type="region of interest" description="Disordered" evidence="1">
    <location>
        <begin position="1"/>
        <end position="20"/>
    </location>
</feature>
<dbReference type="EMBL" id="JAVKGT010000015">
    <property type="protein sequence ID" value="MDR5711883.1"/>
    <property type="molecule type" value="Genomic_DNA"/>
</dbReference>
<feature type="domain" description="AMIN-like" evidence="3">
    <location>
        <begin position="168"/>
        <end position="295"/>
    </location>
</feature>
<organism evidence="4 5">
    <name type="scientific">Nesterenkonia flava</name>
    <dbReference type="NCBI Taxonomy" id="469799"/>
    <lineage>
        <taxon>Bacteria</taxon>
        <taxon>Bacillati</taxon>
        <taxon>Actinomycetota</taxon>
        <taxon>Actinomycetes</taxon>
        <taxon>Micrococcales</taxon>
        <taxon>Micrococcaceae</taxon>
        <taxon>Nesterenkonia</taxon>
    </lineage>
</organism>
<proteinExistence type="predicted"/>
<sequence>MDSQRSDARSARGRRAVSWRTLARTSPALAALLLVLSCGQHSPDEPEAPDGAPEASTVEDAPATGEAESRSTAADTPPPPDESGPEDSSAAQGAESPTEEETEPPSADAMTQSSQEEAAEGEETEGAPEEQSAQTPEPLDASEFGLEAQQSDGFPEPLSPVPDDAELLLQDVRVGLHEGYDRIVFDHAGEGAPGWYAEYVEEAVEPGSGFPLDVDGGAILYLGAVGLAPGNAGAEQGHLELEALHDDQGTVFTDVRTTFVHHGAASYYIGLDEAREFRVSVWEAEDGTRLIVDVLR</sequence>
<feature type="region of interest" description="Disordered" evidence="1">
    <location>
        <begin position="40"/>
        <end position="138"/>
    </location>
</feature>
<evidence type="ECO:0000256" key="1">
    <source>
        <dbReference type="SAM" id="MobiDB-lite"/>
    </source>
</evidence>
<keyword evidence="5" id="KW-1185">Reference proteome</keyword>
<evidence type="ECO:0000313" key="4">
    <source>
        <dbReference type="EMBL" id="MDR5711883.1"/>
    </source>
</evidence>
<comment type="caution">
    <text evidence="4">The sequence shown here is derived from an EMBL/GenBank/DDBJ whole genome shotgun (WGS) entry which is preliminary data.</text>
</comment>
<name>A0ABU1FT92_9MICC</name>
<dbReference type="RefSeq" id="WP_310537263.1">
    <property type="nucleotide sequence ID" value="NZ_BAAAOC010000089.1"/>
</dbReference>
<dbReference type="Pfam" id="PF24837">
    <property type="entry name" value="AMIN-like"/>
    <property type="match status" value="1"/>
</dbReference>
<gene>
    <name evidence="4" type="ORF">RH857_07015</name>
</gene>
<evidence type="ECO:0000256" key="2">
    <source>
        <dbReference type="SAM" id="SignalP"/>
    </source>
</evidence>
<dbReference type="Proteomes" id="UP001260872">
    <property type="component" value="Unassembled WGS sequence"/>
</dbReference>
<dbReference type="InterPro" id="IPR056303">
    <property type="entry name" value="AMIN-like"/>
</dbReference>
<feature type="compositionally biased region" description="Acidic residues" evidence="1">
    <location>
        <begin position="117"/>
        <end position="128"/>
    </location>
</feature>